<evidence type="ECO:0000313" key="3">
    <source>
        <dbReference type="EnsemblPlants" id="KEH17735"/>
    </source>
</evidence>
<evidence type="ECO:0000256" key="1">
    <source>
        <dbReference type="SAM" id="MobiDB-lite"/>
    </source>
</evidence>
<name>A0A072TW36_MEDTR</name>
<accession>A0A072TW36</accession>
<sequence>MRGTISKEQLQFDPEIEKTARRNNAKTKEVKRLARLAQQSGSSGSIPTTSSSIPRESPRGSPQPSPPPSPSSVDEEDIIGMEEQQQLPPPGNQEVENALPSWTNPRRLARLGGQTTRQVEMKSSTINLITNHPFSGLDHENPYQHLTTFYELAGSVGASVEEEEAVFCRLFPHSLIGKIQHTEPGSFDFSSFSTYFAQQEQRDLRQEQRYQRQEQRDHFLMDQNAALFRSHRGIYQSLYYARLYPAYQMPTFYGGGEHYGAAEDDDRTASVHGVDDMEDDAANHGS</sequence>
<reference evidence="2 4" key="2">
    <citation type="journal article" date="2014" name="BMC Genomics">
        <title>An improved genome release (version Mt4.0) for the model legume Medicago truncatula.</title>
        <authorList>
            <person name="Tang H."/>
            <person name="Krishnakumar V."/>
            <person name="Bidwell S."/>
            <person name="Rosen B."/>
            <person name="Chan A."/>
            <person name="Zhou S."/>
            <person name="Gentzbittel L."/>
            <person name="Childs K.L."/>
            <person name="Yandell M."/>
            <person name="Gundlach H."/>
            <person name="Mayer K.F."/>
            <person name="Schwartz D.C."/>
            <person name="Town C.D."/>
        </authorList>
    </citation>
    <scope>GENOME REANNOTATION</scope>
    <source>
        <strain evidence="2">A17</strain>
        <strain evidence="3 4">cv. Jemalong A17</strain>
    </source>
</reference>
<reference evidence="3" key="3">
    <citation type="submission" date="2015-06" db="UniProtKB">
        <authorList>
            <consortium name="EnsemblPlants"/>
        </authorList>
    </citation>
    <scope>IDENTIFICATION</scope>
    <source>
        <strain evidence="3">cv. Jemalong A17</strain>
    </source>
</reference>
<feature type="compositionally biased region" description="Pro residues" evidence="1">
    <location>
        <begin position="61"/>
        <end position="70"/>
    </location>
</feature>
<dbReference type="HOGENOM" id="CLU_974440_0_0_1"/>
<dbReference type="EnsemblPlants" id="KEH17735">
    <property type="protein sequence ID" value="KEH17735"/>
    <property type="gene ID" value="MTR_0002s0930"/>
</dbReference>
<proteinExistence type="predicted"/>
<gene>
    <name evidence="2" type="ORF">MTR_0002s0930</name>
</gene>
<feature type="compositionally biased region" description="Low complexity" evidence="1">
    <location>
        <begin position="40"/>
        <end position="60"/>
    </location>
</feature>
<evidence type="ECO:0000313" key="2">
    <source>
        <dbReference type="EMBL" id="KEH17735.1"/>
    </source>
</evidence>
<feature type="region of interest" description="Disordered" evidence="1">
    <location>
        <begin position="1"/>
        <end position="105"/>
    </location>
</feature>
<evidence type="ECO:0000313" key="4">
    <source>
        <dbReference type="Proteomes" id="UP000002051"/>
    </source>
</evidence>
<feature type="compositionally biased region" description="Basic and acidic residues" evidence="1">
    <location>
        <begin position="15"/>
        <end position="32"/>
    </location>
</feature>
<dbReference type="EMBL" id="KL402727">
    <property type="protein sequence ID" value="KEH17735.1"/>
    <property type="molecule type" value="Genomic_DNA"/>
</dbReference>
<organism evidence="2 4">
    <name type="scientific">Medicago truncatula</name>
    <name type="common">Barrel medic</name>
    <name type="synonym">Medicago tribuloides</name>
    <dbReference type="NCBI Taxonomy" id="3880"/>
    <lineage>
        <taxon>Eukaryota</taxon>
        <taxon>Viridiplantae</taxon>
        <taxon>Streptophyta</taxon>
        <taxon>Embryophyta</taxon>
        <taxon>Tracheophyta</taxon>
        <taxon>Spermatophyta</taxon>
        <taxon>Magnoliopsida</taxon>
        <taxon>eudicotyledons</taxon>
        <taxon>Gunneridae</taxon>
        <taxon>Pentapetalae</taxon>
        <taxon>rosids</taxon>
        <taxon>fabids</taxon>
        <taxon>Fabales</taxon>
        <taxon>Fabaceae</taxon>
        <taxon>Papilionoideae</taxon>
        <taxon>50 kb inversion clade</taxon>
        <taxon>NPAAA clade</taxon>
        <taxon>Hologalegina</taxon>
        <taxon>IRL clade</taxon>
        <taxon>Trifolieae</taxon>
        <taxon>Medicago</taxon>
    </lineage>
</organism>
<keyword evidence="4" id="KW-1185">Reference proteome</keyword>
<protein>
    <submittedName>
        <fullName evidence="2 3">Uncharacterized protein</fullName>
    </submittedName>
</protein>
<reference evidence="2 4" key="1">
    <citation type="journal article" date="2011" name="Nature">
        <title>The Medicago genome provides insight into the evolution of rhizobial symbioses.</title>
        <authorList>
            <person name="Young N.D."/>
            <person name="Debelle F."/>
            <person name="Oldroyd G.E."/>
            <person name="Geurts R."/>
            <person name="Cannon S.B."/>
            <person name="Udvardi M.K."/>
            <person name="Benedito V.A."/>
            <person name="Mayer K.F."/>
            <person name="Gouzy J."/>
            <person name="Schoof H."/>
            <person name="Van de Peer Y."/>
            <person name="Proost S."/>
            <person name="Cook D.R."/>
            <person name="Meyers B.C."/>
            <person name="Spannagl M."/>
            <person name="Cheung F."/>
            <person name="De Mita S."/>
            <person name="Krishnakumar V."/>
            <person name="Gundlach H."/>
            <person name="Zhou S."/>
            <person name="Mudge J."/>
            <person name="Bharti A.K."/>
            <person name="Murray J.D."/>
            <person name="Naoumkina M.A."/>
            <person name="Rosen B."/>
            <person name="Silverstein K.A."/>
            <person name="Tang H."/>
            <person name="Rombauts S."/>
            <person name="Zhao P.X."/>
            <person name="Zhou P."/>
            <person name="Barbe V."/>
            <person name="Bardou P."/>
            <person name="Bechner M."/>
            <person name="Bellec A."/>
            <person name="Berger A."/>
            <person name="Berges H."/>
            <person name="Bidwell S."/>
            <person name="Bisseling T."/>
            <person name="Choisne N."/>
            <person name="Couloux A."/>
            <person name="Denny R."/>
            <person name="Deshpande S."/>
            <person name="Dai X."/>
            <person name="Doyle J.J."/>
            <person name="Dudez A.M."/>
            <person name="Farmer A.D."/>
            <person name="Fouteau S."/>
            <person name="Franken C."/>
            <person name="Gibelin C."/>
            <person name="Gish J."/>
            <person name="Goldstein S."/>
            <person name="Gonzalez A.J."/>
            <person name="Green P.J."/>
            <person name="Hallab A."/>
            <person name="Hartog M."/>
            <person name="Hua A."/>
            <person name="Humphray S.J."/>
            <person name="Jeong D.H."/>
            <person name="Jing Y."/>
            <person name="Jocker A."/>
            <person name="Kenton S.M."/>
            <person name="Kim D.J."/>
            <person name="Klee K."/>
            <person name="Lai H."/>
            <person name="Lang C."/>
            <person name="Lin S."/>
            <person name="Macmil S.L."/>
            <person name="Magdelenat G."/>
            <person name="Matthews L."/>
            <person name="McCorrison J."/>
            <person name="Monaghan E.L."/>
            <person name="Mun J.H."/>
            <person name="Najar F.Z."/>
            <person name="Nicholson C."/>
            <person name="Noirot C."/>
            <person name="O'Bleness M."/>
            <person name="Paule C.R."/>
            <person name="Poulain J."/>
            <person name="Prion F."/>
            <person name="Qin B."/>
            <person name="Qu C."/>
            <person name="Retzel E.F."/>
            <person name="Riddle C."/>
            <person name="Sallet E."/>
            <person name="Samain S."/>
            <person name="Samson N."/>
            <person name="Sanders I."/>
            <person name="Saurat O."/>
            <person name="Scarpelli C."/>
            <person name="Schiex T."/>
            <person name="Segurens B."/>
            <person name="Severin A.J."/>
            <person name="Sherrier D.J."/>
            <person name="Shi R."/>
            <person name="Sims S."/>
            <person name="Singer S.R."/>
            <person name="Sinharoy S."/>
            <person name="Sterck L."/>
            <person name="Viollet A."/>
            <person name="Wang B.B."/>
            <person name="Wang K."/>
            <person name="Wang M."/>
            <person name="Wang X."/>
            <person name="Warfsmann J."/>
            <person name="Weissenbach J."/>
            <person name="White D.D."/>
            <person name="White J.D."/>
            <person name="Wiley G.B."/>
            <person name="Wincker P."/>
            <person name="Xing Y."/>
            <person name="Yang L."/>
            <person name="Yao Z."/>
            <person name="Ying F."/>
            <person name="Zhai J."/>
            <person name="Zhou L."/>
            <person name="Zuber A."/>
            <person name="Denarie J."/>
            <person name="Dixon R.A."/>
            <person name="May G.D."/>
            <person name="Schwartz D.C."/>
            <person name="Rogers J."/>
            <person name="Quetier F."/>
            <person name="Town C.D."/>
            <person name="Roe B.A."/>
        </authorList>
    </citation>
    <scope>NUCLEOTIDE SEQUENCE [LARGE SCALE GENOMIC DNA]</scope>
    <source>
        <strain evidence="2">A17</strain>
        <strain evidence="3 4">cv. Jemalong A17</strain>
    </source>
</reference>
<dbReference type="AlphaFoldDB" id="A0A072TW36"/>
<dbReference type="Proteomes" id="UP000002051">
    <property type="component" value="Unassembled WGS sequence"/>
</dbReference>